<dbReference type="InterPro" id="IPR011006">
    <property type="entry name" value="CheY-like_superfamily"/>
</dbReference>
<feature type="domain" description="Histidine kinase" evidence="8">
    <location>
        <begin position="587"/>
        <end position="903"/>
    </location>
</feature>
<evidence type="ECO:0000256" key="1">
    <source>
        <dbReference type="ARBA" id="ARBA00000085"/>
    </source>
</evidence>
<organism evidence="10 11">
    <name type="scientific">Claviceps pusilla</name>
    <dbReference type="NCBI Taxonomy" id="123648"/>
    <lineage>
        <taxon>Eukaryota</taxon>
        <taxon>Fungi</taxon>
        <taxon>Dikarya</taxon>
        <taxon>Ascomycota</taxon>
        <taxon>Pezizomycotina</taxon>
        <taxon>Sordariomycetes</taxon>
        <taxon>Hypocreomycetidae</taxon>
        <taxon>Hypocreales</taxon>
        <taxon>Clavicipitaceae</taxon>
        <taxon>Claviceps</taxon>
    </lineage>
</organism>
<dbReference type="SUPFAM" id="SSF52172">
    <property type="entry name" value="CheY-like"/>
    <property type="match status" value="1"/>
</dbReference>
<dbReference type="Gene3D" id="3.30.450.40">
    <property type="match status" value="1"/>
</dbReference>
<dbReference type="PRINTS" id="PR00344">
    <property type="entry name" value="BCTRLSENSOR"/>
</dbReference>
<dbReference type="Pfam" id="PF00072">
    <property type="entry name" value="Response_reg"/>
    <property type="match status" value="1"/>
</dbReference>
<dbReference type="Pfam" id="PF00512">
    <property type="entry name" value="HisKA"/>
    <property type="match status" value="1"/>
</dbReference>
<feature type="region of interest" description="Disordered" evidence="7">
    <location>
        <begin position="279"/>
        <end position="318"/>
    </location>
</feature>
<keyword evidence="3 6" id="KW-0597">Phosphoprotein</keyword>
<proteinExistence type="predicted"/>
<dbReference type="GO" id="GO:0000155">
    <property type="term" value="F:phosphorelay sensor kinase activity"/>
    <property type="evidence" value="ECO:0007669"/>
    <property type="project" value="InterPro"/>
</dbReference>
<dbReference type="FunFam" id="3.30.450.40:FF:000083">
    <property type="entry name" value="Sensor histidine kinase/response regulator, putative (AFU_orthologue AFUA_4G00660)"/>
    <property type="match status" value="1"/>
</dbReference>
<evidence type="ECO:0000256" key="6">
    <source>
        <dbReference type="PROSITE-ProRule" id="PRU00169"/>
    </source>
</evidence>
<dbReference type="SMART" id="SM00387">
    <property type="entry name" value="HATPase_c"/>
    <property type="match status" value="1"/>
</dbReference>
<dbReference type="SMART" id="SM00388">
    <property type="entry name" value="HisKA"/>
    <property type="match status" value="1"/>
</dbReference>
<keyword evidence="11" id="KW-1185">Reference proteome</keyword>
<keyword evidence="4" id="KW-0808">Transferase</keyword>
<dbReference type="GO" id="GO:0005886">
    <property type="term" value="C:plasma membrane"/>
    <property type="evidence" value="ECO:0007669"/>
    <property type="project" value="TreeGrafter"/>
</dbReference>
<dbReference type="GO" id="GO:0009927">
    <property type="term" value="F:histidine phosphotransfer kinase activity"/>
    <property type="evidence" value="ECO:0007669"/>
    <property type="project" value="TreeGrafter"/>
</dbReference>
<dbReference type="Gene3D" id="3.40.50.2300">
    <property type="match status" value="1"/>
</dbReference>
<feature type="compositionally biased region" description="Basic and acidic residues" evidence="7">
    <location>
        <begin position="281"/>
        <end position="301"/>
    </location>
</feature>
<evidence type="ECO:0000259" key="9">
    <source>
        <dbReference type="PROSITE" id="PS50110"/>
    </source>
</evidence>
<evidence type="ECO:0000256" key="4">
    <source>
        <dbReference type="ARBA" id="ARBA00022679"/>
    </source>
</evidence>
<feature type="modified residue" description="4-aspartylphosphate" evidence="6">
    <location>
        <position position="1246"/>
    </location>
</feature>
<dbReference type="InterPro" id="IPR003594">
    <property type="entry name" value="HATPase_dom"/>
</dbReference>
<accession>A0A9P7NCT3</accession>
<dbReference type="Gene3D" id="1.10.287.130">
    <property type="match status" value="1"/>
</dbReference>
<evidence type="ECO:0000313" key="11">
    <source>
        <dbReference type="Proteomes" id="UP000748025"/>
    </source>
</evidence>
<dbReference type="SUPFAM" id="SSF55781">
    <property type="entry name" value="GAF domain-like"/>
    <property type="match status" value="1"/>
</dbReference>
<dbReference type="InterPro" id="IPR004358">
    <property type="entry name" value="Sig_transdc_His_kin-like_C"/>
</dbReference>
<feature type="region of interest" description="Disordered" evidence="7">
    <location>
        <begin position="1108"/>
        <end position="1188"/>
    </location>
</feature>
<dbReference type="EC" id="2.7.13.3" evidence="2"/>
<dbReference type="Pfam" id="PF02518">
    <property type="entry name" value="HATPase_c"/>
    <property type="match status" value="1"/>
</dbReference>
<dbReference type="SUPFAM" id="SSF55874">
    <property type="entry name" value="ATPase domain of HSP90 chaperone/DNA topoisomerase II/histidine kinase"/>
    <property type="match status" value="1"/>
</dbReference>
<feature type="domain" description="Response regulatory" evidence="9">
    <location>
        <begin position="1195"/>
        <end position="1316"/>
    </location>
</feature>
<dbReference type="SMART" id="SM00448">
    <property type="entry name" value="REC"/>
    <property type="match status" value="1"/>
</dbReference>
<dbReference type="PROSITE" id="PS50110">
    <property type="entry name" value="RESPONSE_REGULATORY"/>
    <property type="match status" value="1"/>
</dbReference>
<dbReference type="Gene3D" id="3.30.565.10">
    <property type="entry name" value="Histidine kinase-like ATPase, C-terminal domain"/>
    <property type="match status" value="1"/>
</dbReference>
<dbReference type="InterPro" id="IPR036890">
    <property type="entry name" value="HATPase_C_sf"/>
</dbReference>
<dbReference type="EMBL" id="SRPW01000969">
    <property type="protein sequence ID" value="KAG6010138.1"/>
    <property type="molecule type" value="Genomic_DNA"/>
</dbReference>
<gene>
    <name evidence="10" type="ORF">E4U43_008629</name>
</gene>
<dbReference type="PANTHER" id="PTHR43047">
    <property type="entry name" value="TWO-COMPONENT HISTIDINE PROTEIN KINASE"/>
    <property type="match status" value="1"/>
</dbReference>
<dbReference type="InterPro" id="IPR005467">
    <property type="entry name" value="His_kinase_dom"/>
</dbReference>
<dbReference type="InterPro" id="IPR003661">
    <property type="entry name" value="HisK_dim/P_dom"/>
</dbReference>
<dbReference type="SMART" id="SM00065">
    <property type="entry name" value="GAF"/>
    <property type="match status" value="1"/>
</dbReference>
<dbReference type="PANTHER" id="PTHR43047:SF72">
    <property type="entry name" value="OSMOSENSING HISTIDINE PROTEIN KINASE SLN1"/>
    <property type="match status" value="1"/>
</dbReference>
<dbReference type="Proteomes" id="UP000748025">
    <property type="component" value="Unassembled WGS sequence"/>
</dbReference>
<feature type="compositionally biased region" description="Basic residues" evidence="7">
    <location>
        <begin position="489"/>
        <end position="502"/>
    </location>
</feature>
<evidence type="ECO:0000259" key="8">
    <source>
        <dbReference type="PROSITE" id="PS50109"/>
    </source>
</evidence>
<evidence type="ECO:0000256" key="3">
    <source>
        <dbReference type="ARBA" id="ARBA00022553"/>
    </source>
</evidence>
<comment type="catalytic activity">
    <reaction evidence="1">
        <text>ATP + protein L-histidine = ADP + protein N-phospho-L-histidine.</text>
        <dbReference type="EC" id="2.7.13.3"/>
    </reaction>
</comment>
<dbReference type="OrthoDB" id="303614at2759"/>
<dbReference type="CDD" id="cd17546">
    <property type="entry name" value="REC_hyHK_CKI1_RcsC-like"/>
    <property type="match status" value="1"/>
</dbReference>
<evidence type="ECO:0000313" key="10">
    <source>
        <dbReference type="EMBL" id="KAG6010138.1"/>
    </source>
</evidence>
<protein>
    <recommendedName>
        <fullName evidence="2">histidine kinase</fullName>
        <ecNumber evidence="2">2.7.13.3</ecNumber>
    </recommendedName>
</protein>
<keyword evidence="5" id="KW-0418">Kinase</keyword>
<dbReference type="PROSITE" id="PS50109">
    <property type="entry name" value="HIS_KIN"/>
    <property type="match status" value="1"/>
</dbReference>
<dbReference type="CDD" id="cd00082">
    <property type="entry name" value="HisKA"/>
    <property type="match status" value="1"/>
</dbReference>
<evidence type="ECO:0000256" key="5">
    <source>
        <dbReference type="ARBA" id="ARBA00022777"/>
    </source>
</evidence>
<dbReference type="InterPro" id="IPR029016">
    <property type="entry name" value="GAF-like_dom_sf"/>
</dbReference>
<reference evidence="10" key="1">
    <citation type="journal article" date="2020" name="bioRxiv">
        <title>Whole genome comparisons of ergot fungi reveals the divergence and evolution of species within the genus Claviceps are the result of varying mechanisms driving genome evolution and host range expansion.</title>
        <authorList>
            <person name="Wyka S.A."/>
            <person name="Mondo S.J."/>
            <person name="Liu M."/>
            <person name="Dettman J."/>
            <person name="Nalam V."/>
            <person name="Broders K.D."/>
        </authorList>
    </citation>
    <scope>NUCLEOTIDE SEQUENCE</scope>
    <source>
        <strain evidence="10">CCC 602</strain>
    </source>
</reference>
<evidence type="ECO:0000256" key="7">
    <source>
        <dbReference type="SAM" id="MobiDB-lite"/>
    </source>
</evidence>
<feature type="region of interest" description="Disordered" evidence="7">
    <location>
        <begin position="467"/>
        <end position="502"/>
    </location>
</feature>
<dbReference type="InterPro" id="IPR003018">
    <property type="entry name" value="GAF"/>
</dbReference>
<dbReference type="InterPro" id="IPR001789">
    <property type="entry name" value="Sig_transdc_resp-reg_receiver"/>
</dbReference>
<dbReference type="InterPro" id="IPR036097">
    <property type="entry name" value="HisK_dim/P_sf"/>
</dbReference>
<dbReference type="SUPFAM" id="SSF47384">
    <property type="entry name" value="Homodimeric domain of signal transducing histidine kinase"/>
    <property type="match status" value="1"/>
</dbReference>
<comment type="caution">
    <text evidence="10">The sequence shown here is derived from an EMBL/GenBank/DDBJ whole genome shotgun (WGS) entry which is preliminary data.</text>
</comment>
<sequence length="1318" mass="142390">MVAAVDVSEAARERETFRYDSSLIQHALLYSPNDPPLAPQLRSSPDAALTAFAQLAVLRLKTSRALISLFDASNQYVVAEATPDLGLQPECHAGDSLLWLSNTAIPRTYGVCDCVLTATLSPVDGARIKDADETLPVSVINDLASDPRFADRPFVKSHWSTCRFYAAVPIRTNHGVNIGVLCVVGHEPRAGLTADEMRFMTEMSNIIMGHLESKRATKSHGRTERMVRGISSFIDGSTTLTKNKFDALSVSDKGRKEHPQNPQTCSIFSEGHQAALAADAEEAKGTRDRNISELPQREEPSKPQLRAPAMSNASTGECAGENDVAAKARKIYNKAAKALCSSLNVEGLIFLDANVTTFGGASARDFRNASATSSSALSSLSSSPASSSSDEHSSSGCHGESRGNCNCNCNCSSESFAPVLGFSGTSMSTVQDDPAFHKSLKLPQRFLRKLLRRYPNGTIFNFNESGTVQSSDCSSEETSADQDIAAAPHKSRSRWASGKRPRMKQSEQDMLMSLLPGARCIAFAPVWDPSTQRWSAGTFAYTKASSRIFSTKVELSYLIAFGTIVMSEVLRLKATLAQKSRMDMLSSLSHELRSPLHGVVLGVEMLHDSVLDRFQQDVVHTIETCGRTLLDTVDHLLHWAKINNFNTKGLSRHVRASAEDHNSQRDRGAGRRTCKSVEAGMMSITANVAVDELAEEVIESVFAGHTYQKLIAAHASSSSPSSSSPSPSSPAEPNWTALRRLDRMHVAMEHVPTGSQPNDVDVDVVVSLDIEPNADWVFYTQAGALRRVIMNLLGNSLKYTARGFIRVTLSQQPTGLPCPGRVRARRDLRNVCLTVSDSGRGISEEYLKSHLFVPFSQEDRLNPGVGLGLSLVKKIVSGLGGRIKVQSSLGSGTTVSVELPLEVAPSVREPSSLVMSANEHGGEVNPDSIPEDSFKRHVDILAGLHVHVAGFLTHEESSSEIGHLEIPGVGKHFDERAALVTICRDWLHMSVLDASADGHTTTTTTKADVVICTARHLDLMQRECPEALEVAPVVVICNSVAVARTVESRYRGGLLGAVLEYSSQPVGPRKLARVLASSLQRWNERISRSTSAELKQPDILRQDRLSIDAMPSDHPSPSEEGSLPNDKSCFDEAPLGKADAATSPPSPPSANASCEEAVHLNSTKDSSSSSSTPPLPSPSLYPSSSVSVSPPPRDRFLLVDDNPINLKILSSCMNKMGFLHDAVCNGKEAVEAFRLGAGAYKCIFMDLSMPVMNGFEASCLIRQQEKDAKLDACTIVALTGLASAEAQKEAFTCGIDLFLTKPVRFKELSQILTSKGLA</sequence>
<name>A0A9P7NCT3_9HYPO</name>
<evidence type="ECO:0000256" key="2">
    <source>
        <dbReference type="ARBA" id="ARBA00012438"/>
    </source>
</evidence>